<dbReference type="GeneID" id="29521919"/>
<organism evidence="7 9">
    <name type="scientific">Ensifer adhaerens</name>
    <name type="common">Sinorhizobium morelense</name>
    <dbReference type="NCBI Taxonomy" id="106592"/>
    <lineage>
        <taxon>Bacteria</taxon>
        <taxon>Pseudomonadati</taxon>
        <taxon>Pseudomonadota</taxon>
        <taxon>Alphaproteobacteria</taxon>
        <taxon>Hyphomicrobiales</taxon>
        <taxon>Rhizobiaceae</taxon>
        <taxon>Sinorhizobium/Ensifer group</taxon>
        <taxon>Ensifer</taxon>
    </lineage>
</organism>
<reference evidence="7" key="1">
    <citation type="submission" date="2022-06" db="EMBL/GenBank/DDBJ databases">
        <title>Physiological and biochemical characterization and genomic elucidation of a strain of the genus Ensifer adhaerens M8 that combines arsenic oxidation and chromium reduction.</title>
        <authorList>
            <person name="Li X."/>
            <person name="Yu c."/>
        </authorList>
    </citation>
    <scope>NUCLEOTIDE SEQUENCE</scope>
    <source>
        <strain evidence="7">M8</strain>
        <plasmid evidence="7">pA</plasmid>
    </source>
</reference>
<dbReference type="PROSITE" id="PS50931">
    <property type="entry name" value="HTH_LYSR"/>
    <property type="match status" value="1"/>
</dbReference>
<keyword evidence="2" id="KW-0805">Transcription regulation</keyword>
<keyword evidence="10" id="KW-1185">Reference proteome</keyword>
<accession>A0A9Q8YDQ6</accession>
<dbReference type="InterPro" id="IPR000847">
    <property type="entry name" value="LysR_HTH_N"/>
</dbReference>
<evidence type="ECO:0000256" key="1">
    <source>
        <dbReference type="ARBA" id="ARBA00009437"/>
    </source>
</evidence>
<dbReference type="PANTHER" id="PTHR30427">
    <property type="entry name" value="TRANSCRIPTIONAL ACTIVATOR PROTEIN LYSR"/>
    <property type="match status" value="1"/>
</dbReference>
<evidence type="ECO:0000313" key="9">
    <source>
        <dbReference type="Proteomes" id="UP001055460"/>
    </source>
</evidence>
<dbReference type="EMBL" id="CP121309">
    <property type="protein sequence ID" value="WFP93194.1"/>
    <property type="molecule type" value="Genomic_DNA"/>
</dbReference>
<dbReference type="SUPFAM" id="SSF53850">
    <property type="entry name" value="Periplasmic binding protein-like II"/>
    <property type="match status" value="1"/>
</dbReference>
<keyword evidence="7" id="KW-0614">Plasmid</keyword>
<evidence type="ECO:0000256" key="4">
    <source>
        <dbReference type="ARBA" id="ARBA00023159"/>
    </source>
</evidence>
<dbReference type="Proteomes" id="UP001055460">
    <property type="component" value="Plasmid pA"/>
</dbReference>
<keyword evidence="4" id="KW-0010">Activator</keyword>
<dbReference type="GO" id="GO:0010628">
    <property type="term" value="P:positive regulation of gene expression"/>
    <property type="evidence" value="ECO:0007669"/>
    <property type="project" value="TreeGrafter"/>
</dbReference>
<dbReference type="Gene3D" id="3.40.190.290">
    <property type="match status" value="1"/>
</dbReference>
<gene>
    <name evidence="7" type="ORF">NE863_25410</name>
    <name evidence="8" type="ORF">P4B07_26045</name>
</gene>
<dbReference type="Gene3D" id="1.10.10.10">
    <property type="entry name" value="Winged helix-like DNA-binding domain superfamily/Winged helix DNA-binding domain"/>
    <property type="match status" value="1"/>
</dbReference>
<evidence type="ECO:0000256" key="3">
    <source>
        <dbReference type="ARBA" id="ARBA00023125"/>
    </source>
</evidence>
<dbReference type="Proteomes" id="UP001214094">
    <property type="component" value="Plasmid unnamedA"/>
</dbReference>
<protein>
    <submittedName>
        <fullName evidence="7">LysR substrate-binding domain-containing protein</fullName>
    </submittedName>
</protein>
<dbReference type="Pfam" id="PF03466">
    <property type="entry name" value="LysR_substrate"/>
    <property type="match status" value="1"/>
</dbReference>
<evidence type="ECO:0000313" key="8">
    <source>
        <dbReference type="EMBL" id="WFP93194.1"/>
    </source>
</evidence>
<reference evidence="8 10" key="2">
    <citation type="submission" date="2023-03" db="EMBL/GenBank/DDBJ databases">
        <title>Comparative genome and transcriptome analysis combination mining strategies for increasing vitamin B12 production of Ensifer adhaerens strain.</title>
        <authorList>
            <person name="Yongheng L."/>
        </authorList>
    </citation>
    <scope>NUCLEOTIDE SEQUENCE [LARGE SCALE GENOMIC DNA]</scope>
    <source>
        <strain evidence="8 10">Casida A-T305</strain>
        <plasmid evidence="8 10">unnamedA</plasmid>
    </source>
</reference>
<dbReference type="GO" id="GO:0009089">
    <property type="term" value="P:lysine biosynthetic process via diaminopimelate"/>
    <property type="evidence" value="ECO:0007669"/>
    <property type="project" value="TreeGrafter"/>
</dbReference>
<evidence type="ECO:0000313" key="10">
    <source>
        <dbReference type="Proteomes" id="UP001214094"/>
    </source>
</evidence>
<dbReference type="RefSeq" id="WP_034805874.1">
    <property type="nucleotide sequence ID" value="NZ_CAXURO020000002.1"/>
</dbReference>
<evidence type="ECO:0000313" key="7">
    <source>
        <dbReference type="EMBL" id="USJ25804.1"/>
    </source>
</evidence>
<dbReference type="KEGG" id="eah:FA04_25715"/>
<dbReference type="EMBL" id="CP098808">
    <property type="protein sequence ID" value="USJ25804.1"/>
    <property type="molecule type" value="Genomic_DNA"/>
</dbReference>
<dbReference type="PRINTS" id="PR00039">
    <property type="entry name" value="HTHLYSR"/>
</dbReference>
<dbReference type="SUPFAM" id="SSF46785">
    <property type="entry name" value="Winged helix' DNA-binding domain"/>
    <property type="match status" value="1"/>
</dbReference>
<dbReference type="AlphaFoldDB" id="A0A9Q8YDQ6"/>
<sequence length="304" mass="33986">MKRAPNLRQIEALKAVIECGTVSRAAEVLHISQPAVSKLLAHLEEDTELELFDRIKGRLIPSEHGMRLYKEIDRVFAGIKQIERAVDLIRREELGQISVGVMPALSGLFISDTNKRFLAGHGDAYISVVIRSSQFIVEWLLSKQVDIGLINRNTDNPYIECVPLRGGDLVCIAPRDHRFAAKQEIVPADIHGEPYIGFAADNRIRQKIESTLDVYGTRLNYIMDATLAPAVCEMVANGLGIAIVDPVFAFGQRDRLTIKPFLPSIASDLSLCWLRETRNRHLVDAYVEATRATVQDMRLAMEAN</sequence>
<evidence type="ECO:0000256" key="2">
    <source>
        <dbReference type="ARBA" id="ARBA00023015"/>
    </source>
</evidence>
<dbReference type="GO" id="GO:0003700">
    <property type="term" value="F:DNA-binding transcription factor activity"/>
    <property type="evidence" value="ECO:0007669"/>
    <property type="project" value="InterPro"/>
</dbReference>
<evidence type="ECO:0000259" key="6">
    <source>
        <dbReference type="PROSITE" id="PS50931"/>
    </source>
</evidence>
<feature type="domain" description="HTH lysR-type" evidence="6">
    <location>
        <begin position="5"/>
        <end position="62"/>
    </location>
</feature>
<dbReference type="InterPro" id="IPR005119">
    <property type="entry name" value="LysR_subst-bd"/>
</dbReference>
<keyword evidence="5" id="KW-0804">Transcription</keyword>
<geneLocation type="plasmid" evidence="8 10">
    <name>unnamedA</name>
</geneLocation>
<dbReference type="Pfam" id="PF00126">
    <property type="entry name" value="HTH_1"/>
    <property type="match status" value="1"/>
</dbReference>
<comment type="similarity">
    <text evidence="1">Belongs to the LysR transcriptional regulatory family.</text>
</comment>
<name>A0A9Q8YDQ6_ENSAD</name>
<dbReference type="InterPro" id="IPR036390">
    <property type="entry name" value="WH_DNA-bd_sf"/>
</dbReference>
<dbReference type="InterPro" id="IPR036388">
    <property type="entry name" value="WH-like_DNA-bd_sf"/>
</dbReference>
<dbReference type="PANTHER" id="PTHR30427:SF1">
    <property type="entry name" value="TRANSCRIPTIONAL ACTIVATOR PROTEIN LYSR"/>
    <property type="match status" value="1"/>
</dbReference>
<keyword evidence="3" id="KW-0238">DNA-binding</keyword>
<dbReference type="GO" id="GO:0043565">
    <property type="term" value="F:sequence-specific DNA binding"/>
    <property type="evidence" value="ECO:0007669"/>
    <property type="project" value="TreeGrafter"/>
</dbReference>
<evidence type="ECO:0000256" key="5">
    <source>
        <dbReference type="ARBA" id="ARBA00023163"/>
    </source>
</evidence>
<geneLocation type="plasmid" evidence="7 9">
    <name>pA</name>
</geneLocation>
<proteinExistence type="inferred from homology"/>